<organism evidence="8 9">
    <name type="scientific">Curtobacterium luteum</name>
    <dbReference type="NCBI Taxonomy" id="33881"/>
    <lineage>
        <taxon>Bacteria</taxon>
        <taxon>Bacillati</taxon>
        <taxon>Actinomycetota</taxon>
        <taxon>Actinomycetes</taxon>
        <taxon>Micrococcales</taxon>
        <taxon>Microbacteriaceae</taxon>
        <taxon>Curtobacterium</taxon>
    </lineage>
</organism>
<dbReference type="OrthoDB" id="9781415at2"/>
<proteinExistence type="inferred from homology"/>
<keyword evidence="3" id="KW-0413">Isomerase</keyword>
<evidence type="ECO:0000256" key="4">
    <source>
        <dbReference type="PIRSR" id="PIRSR613078-1"/>
    </source>
</evidence>
<feature type="binding site" evidence="5">
    <location>
        <begin position="87"/>
        <end position="90"/>
    </location>
    <ligand>
        <name>substrate</name>
    </ligand>
</feature>
<feature type="binding site" evidence="5">
    <location>
        <position position="61"/>
    </location>
    <ligand>
        <name>substrate</name>
    </ligand>
</feature>
<dbReference type="InterPro" id="IPR013078">
    <property type="entry name" value="His_Pase_superF_clade-1"/>
</dbReference>
<comment type="pathway">
    <text evidence="7">Carbohydrate degradation; glycolysis; pyruvate from D-glyceraldehyde 3-phosphate: step 3/5.</text>
</comment>
<evidence type="ECO:0000256" key="5">
    <source>
        <dbReference type="PIRSR" id="PIRSR613078-2"/>
    </source>
</evidence>
<evidence type="ECO:0000256" key="6">
    <source>
        <dbReference type="PIRSR" id="PIRSR613078-3"/>
    </source>
</evidence>
<evidence type="ECO:0000256" key="3">
    <source>
        <dbReference type="ARBA" id="ARBA00023235"/>
    </source>
</evidence>
<feature type="site" description="Transition state stabilizer" evidence="6">
    <location>
        <position position="182"/>
    </location>
</feature>
<dbReference type="GO" id="GO:0004619">
    <property type="term" value="F:phosphoglycerate mutase activity"/>
    <property type="evidence" value="ECO:0007669"/>
    <property type="project" value="UniProtKB-EC"/>
</dbReference>
<dbReference type="PANTHER" id="PTHR11931">
    <property type="entry name" value="PHOSPHOGLYCERATE MUTASE"/>
    <property type="match status" value="1"/>
</dbReference>
<accession>A0A175S1R1</accession>
<dbReference type="InterPro" id="IPR001345">
    <property type="entry name" value="PG/BPGM_mutase_AS"/>
</dbReference>
<comment type="catalytic activity">
    <reaction evidence="7">
        <text>(2R)-2-phosphoglycerate = (2R)-3-phosphoglycerate</text>
        <dbReference type="Rhea" id="RHEA:15901"/>
        <dbReference type="ChEBI" id="CHEBI:58272"/>
        <dbReference type="ChEBI" id="CHEBI:58289"/>
        <dbReference type="EC" id="5.4.2.11"/>
    </reaction>
</comment>
<comment type="similarity">
    <text evidence="1">Belongs to the phosphoglycerate mutase family. BPG-dependent PGAM subfamily.</text>
</comment>
<evidence type="ECO:0000256" key="7">
    <source>
        <dbReference type="RuleBase" id="RU004512"/>
    </source>
</evidence>
<feature type="binding site" evidence="5">
    <location>
        <begin position="9"/>
        <end position="16"/>
    </location>
    <ligand>
        <name>substrate</name>
    </ligand>
</feature>
<name>A0A175S1R1_9MICO</name>
<dbReference type="Gene3D" id="3.40.50.1240">
    <property type="entry name" value="Phosphoglycerate mutase-like"/>
    <property type="match status" value="1"/>
</dbReference>
<feature type="binding site" evidence="5">
    <location>
        <begin position="114"/>
        <end position="115"/>
    </location>
    <ligand>
        <name>substrate</name>
    </ligand>
</feature>
<dbReference type="EC" id="5.4.2.11" evidence="7"/>
<dbReference type="RefSeq" id="WP_058724409.1">
    <property type="nucleotide sequence ID" value="NZ_LDQC01000009.1"/>
</dbReference>
<feature type="binding site" evidence="5">
    <location>
        <begin position="22"/>
        <end position="23"/>
    </location>
    <ligand>
        <name>substrate</name>
    </ligand>
</feature>
<dbReference type="InterPro" id="IPR029033">
    <property type="entry name" value="His_PPase_superfam"/>
</dbReference>
<evidence type="ECO:0000313" key="9">
    <source>
        <dbReference type="Proteomes" id="UP000078252"/>
    </source>
</evidence>
<dbReference type="PIRSF" id="PIRSF000709">
    <property type="entry name" value="6PFK_2-Ptase"/>
    <property type="match status" value="1"/>
</dbReference>
<dbReference type="PATRIC" id="fig|33881.3.peg.3382"/>
<dbReference type="CDD" id="cd07067">
    <property type="entry name" value="HP_PGM_like"/>
    <property type="match status" value="1"/>
</dbReference>
<dbReference type="STRING" id="33881.NS184_01675"/>
<dbReference type="UniPathway" id="UPA00109">
    <property type="reaction ID" value="UER00186"/>
</dbReference>
<dbReference type="InterPro" id="IPR005952">
    <property type="entry name" value="Phosphogly_mut1"/>
</dbReference>
<dbReference type="GO" id="GO:0006096">
    <property type="term" value="P:glycolytic process"/>
    <property type="evidence" value="ECO:0007669"/>
    <property type="project" value="UniProtKB-UniPathway"/>
</dbReference>
<dbReference type="EMBL" id="LDQC01000009">
    <property type="protein sequence ID" value="KTR10387.1"/>
    <property type="molecule type" value="Genomic_DNA"/>
</dbReference>
<protein>
    <recommendedName>
        <fullName evidence="7">2,3-bisphosphoglycerate-dependent phosphoglycerate mutase</fullName>
        <ecNumber evidence="7">5.4.2.11</ecNumber>
    </recommendedName>
</protein>
<feature type="active site" description="Proton donor/acceptor" evidence="4">
    <location>
        <position position="87"/>
    </location>
</feature>
<dbReference type="PROSITE" id="PS00175">
    <property type="entry name" value="PG_MUTASE"/>
    <property type="match status" value="1"/>
</dbReference>
<dbReference type="Proteomes" id="UP000078252">
    <property type="component" value="Unassembled WGS sequence"/>
</dbReference>
<comment type="function">
    <text evidence="7">Catalyzes the interconversion of 2-phosphoglycerate and 3-phosphoglycerate.</text>
</comment>
<keyword evidence="2" id="KW-0324">Glycolysis</keyword>
<evidence type="ECO:0000256" key="2">
    <source>
        <dbReference type="ARBA" id="ARBA00023152"/>
    </source>
</evidence>
<dbReference type="NCBIfam" id="TIGR01258">
    <property type="entry name" value="pgm_1"/>
    <property type="match status" value="1"/>
</dbReference>
<evidence type="ECO:0000256" key="1">
    <source>
        <dbReference type="ARBA" id="ARBA00006717"/>
    </source>
</evidence>
<dbReference type="AlphaFoldDB" id="A0A175S1R1"/>
<feature type="active site" description="Tele-phosphohistidine intermediate" evidence="4">
    <location>
        <position position="10"/>
    </location>
</feature>
<comment type="caution">
    <text evidence="8">The sequence shown here is derived from an EMBL/GenBank/DDBJ whole genome shotgun (WGS) entry which is preliminary data.</text>
</comment>
<feature type="binding site" evidence="5">
    <location>
        <begin position="183"/>
        <end position="184"/>
    </location>
    <ligand>
        <name>substrate</name>
    </ligand>
</feature>
<dbReference type="Pfam" id="PF00300">
    <property type="entry name" value="His_Phos_1"/>
    <property type="match status" value="2"/>
</dbReference>
<sequence length="247" mass="26489">MGGQLVLPRHGESTANAAGTFTGLLNALLTDRGEHQARAAGRLLRAHGIVPNWIITSTLHRARRTAELVSEVLGREAPTDAWWELNERNYGALTGATKTTARAQLGDAAYMRLRRSVDGRPAPMPLHTWWTLRTSPTLRHAPTAAIRRTETLRDVIDRTGPVLVARVLPAVRAGATVLVVAHGNSLRAVCTHIDHLSDAEVADLNLPTGQPLRYRITPTGALAPRGGEYLDPEALDAAALVAAEGGT</sequence>
<evidence type="ECO:0000313" key="8">
    <source>
        <dbReference type="EMBL" id="KTR10387.1"/>
    </source>
</evidence>
<dbReference type="SMART" id="SM00855">
    <property type="entry name" value="PGAM"/>
    <property type="match status" value="1"/>
</dbReference>
<feature type="binding site" evidence="5">
    <location>
        <position position="98"/>
    </location>
    <ligand>
        <name>substrate</name>
    </ligand>
</feature>
<reference evidence="8 9" key="1">
    <citation type="journal article" date="2016" name="Front. Microbiol.">
        <title>Genomic Resource of Rice Seed Associated Bacteria.</title>
        <authorList>
            <person name="Midha S."/>
            <person name="Bansal K."/>
            <person name="Sharma S."/>
            <person name="Kumar N."/>
            <person name="Patil P.P."/>
            <person name="Chaudhry V."/>
            <person name="Patil P.B."/>
        </authorList>
    </citation>
    <scope>NUCLEOTIDE SEQUENCE [LARGE SCALE GENOMIC DNA]</scope>
    <source>
        <strain evidence="8 9">NS184</strain>
    </source>
</reference>
<gene>
    <name evidence="8" type="ORF">NS184_01675</name>
</gene>
<dbReference type="SUPFAM" id="SSF53254">
    <property type="entry name" value="Phosphoglycerate mutase-like"/>
    <property type="match status" value="1"/>
</dbReference>